<keyword evidence="2" id="KW-1185">Reference proteome</keyword>
<dbReference type="OrthoDB" id="3437411at2759"/>
<gene>
    <name evidence="1" type="ORF">PSALAMII_LOCUS9710</name>
</gene>
<proteinExistence type="predicted"/>
<accession>A0A9W4JTX2</accession>
<reference evidence="1" key="1">
    <citation type="submission" date="2021-07" db="EMBL/GenBank/DDBJ databases">
        <authorList>
            <person name="Branca A.L. A."/>
        </authorList>
    </citation>
    <scope>NUCLEOTIDE SEQUENCE</scope>
</reference>
<comment type="caution">
    <text evidence="1">The sequence shown here is derived from an EMBL/GenBank/DDBJ whole genome shotgun (WGS) entry which is preliminary data.</text>
</comment>
<name>A0A9W4JTX2_9EURO</name>
<dbReference type="AlphaFoldDB" id="A0A9W4JTX2"/>
<dbReference type="Proteomes" id="UP001152649">
    <property type="component" value="Unassembled WGS sequence"/>
</dbReference>
<protein>
    <submittedName>
        <fullName evidence="1">Uncharacterized protein</fullName>
    </submittedName>
</protein>
<organism evidence="1 2">
    <name type="scientific">Penicillium salamii</name>
    <dbReference type="NCBI Taxonomy" id="1612424"/>
    <lineage>
        <taxon>Eukaryota</taxon>
        <taxon>Fungi</taxon>
        <taxon>Dikarya</taxon>
        <taxon>Ascomycota</taxon>
        <taxon>Pezizomycotina</taxon>
        <taxon>Eurotiomycetes</taxon>
        <taxon>Eurotiomycetidae</taxon>
        <taxon>Eurotiales</taxon>
        <taxon>Aspergillaceae</taxon>
        <taxon>Penicillium</taxon>
    </lineage>
</organism>
<dbReference type="EMBL" id="CAJVPG010000439">
    <property type="protein sequence ID" value="CAG8419661.1"/>
    <property type="molecule type" value="Genomic_DNA"/>
</dbReference>
<sequence length="538" mass="61119">MDPDRREIVLHLQCGIPVPFEIQVMFIPRISSPRNMAALSQSCGSIRRLCDMATRERCYQIRVNPKDSSINKAFDLLMEILRNPSLGNHVREIVQTRQPSMEHHYIQTAKLRELSADDKDLLSAAVLKAGFAGSQESAVLNMLMQNTTEAPSKALDRFKFPISAYGYGGGWNDGNIHGIFIAQALAAILISVSPNLESLVMTQPFDTFSGFYKDGERPQEDVVHFPLDQLLRRANANPEKTAYLQNLRNVYMMVDDRHSDDHYYMPLDLLECASLFDHLPSIESISTDALIDDENQEIRSTLEPRSSNISRIRICHSALPSPYFVTLIESCKTLREFQYTMGGRCVLGGWSAPFLARDFIRSICLHKDTLEVLDIDAEHNMNYFHHSCFDEGRVDEEIDKEESRFPDYEDDEVQIPPSISSINGSLKEFRALKRLSVGIGFLVYFAMGVRENNEPRQPFLLPEVLPESLEYLCIRGYEKGKCKQWDTHIDALLASFVSGSLGVKEITGIEEMIPNSEDVDNPDDDEHLLWPPIYNVNE</sequence>
<evidence type="ECO:0000313" key="2">
    <source>
        <dbReference type="Proteomes" id="UP001152649"/>
    </source>
</evidence>
<evidence type="ECO:0000313" key="1">
    <source>
        <dbReference type="EMBL" id="CAG8419661.1"/>
    </source>
</evidence>